<keyword evidence="1" id="KW-0732">Signal</keyword>
<proteinExistence type="predicted"/>
<comment type="caution">
    <text evidence="2">The sequence shown here is derived from an EMBL/GenBank/DDBJ whole genome shotgun (WGS) entry which is preliminary data.</text>
</comment>
<dbReference type="EMBL" id="JADIMT010000022">
    <property type="protein sequence ID" value="MBO8435607.1"/>
    <property type="molecule type" value="Genomic_DNA"/>
</dbReference>
<evidence type="ECO:0000313" key="2">
    <source>
        <dbReference type="EMBL" id="MBO8435607.1"/>
    </source>
</evidence>
<feature type="chain" id="PRO_5039293783" description="DUF4252 domain-containing protein" evidence="1">
    <location>
        <begin position="23"/>
        <end position="150"/>
    </location>
</feature>
<evidence type="ECO:0000256" key="1">
    <source>
        <dbReference type="SAM" id="SignalP"/>
    </source>
</evidence>
<organism evidence="2 3">
    <name type="scientific">Candidatus Ornithospirochaeta stercoripullorum</name>
    <dbReference type="NCBI Taxonomy" id="2840899"/>
    <lineage>
        <taxon>Bacteria</taxon>
        <taxon>Pseudomonadati</taxon>
        <taxon>Spirochaetota</taxon>
        <taxon>Spirochaetia</taxon>
        <taxon>Spirochaetales</taxon>
        <taxon>Spirochaetaceae</taxon>
        <taxon>Spirochaetaceae incertae sedis</taxon>
        <taxon>Candidatus Ornithospirochaeta</taxon>
    </lineage>
</organism>
<protein>
    <recommendedName>
        <fullName evidence="4">DUF4252 domain-containing protein</fullName>
    </recommendedName>
</protein>
<sequence length="150" mass="16321">MRRILTVLLLAATALMPLVANAVEIEDAGSDLWAVFISDQEVAEPSVEDLIASGVAIDSADSTITMFPTYEEGLIHLSSSLAEKMIAQLYAWGPESFSGVYQYNGDEGKFAMFAFAKPDLVPSLSALADYFMGNVEYSAVEMSLEEMMQE</sequence>
<feature type="signal peptide" evidence="1">
    <location>
        <begin position="1"/>
        <end position="22"/>
    </location>
</feature>
<gene>
    <name evidence="2" type="ORF">IAA97_01320</name>
</gene>
<evidence type="ECO:0008006" key="4">
    <source>
        <dbReference type="Google" id="ProtNLM"/>
    </source>
</evidence>
<reference evidence="2" key="2">
    <citation type="journal article" date="2021" name="PeerJ">
        <title>Extensive microbial diversity within the chicken gut microbiome revealed by metagenomics and culture.</title>
        <authorList>
            <person name="Gilroy R."/>
            <person name="Ravi A."/>
            <person name="Getino M."/>
            <person name="Pursley I."/>
            <person name="Horton D.L."/>
            <person name="Alikhan N.F."/>
            <person name="Baker D."/>
            <person name="Gharbi K."/>
            <person name="Hall N."/>
            <person name="Watson M."/>
            <person name="Adriaenssens E.M."/>
            <person name="Foster-Nyarko E."/>
            <person name="Jarju S."/>
            <person name="Secka A."/>
            <person name="Antonio M."/>
            <person name="Oren A."/>
            <person name="Chaudhuri R.R."/>
            <person name="La Ragione R."/>
            <person name="Hildebrand F."/>
            <person name="Pallen M.J."/>
        </authorList>
    </citation>
    <scope>NUCLEOTIDE SEQUENCE</scope>
    <source>
        <strain evidence="2">7293</strain>
    </source>
</reference>
<accession>A0A9D9H562</accession>
<dbReference type="AlphaFoldDB" id="A0A9D9H562"/>
<evidence type="ECO:0000313" key="3">
    <source>
        <dbReference type="Proteomes" id="UP000823615"/>
    </source>
</evidence>
<name>A0A9D9H562_9SPIO</name>
<reference evidence="2" key="1">
    <citation type="submission" date="2020-10" db="EMBL/GenBank/DDBJ databases">
        <authorList>
            <person name="Gilroy R."/>
        </authorList>
    </citation>
    <scope>NUCLEOTIDE SEQUENCE</scope>
    <source>
        <strain evidence="2">7293</strain>
    </source>
</reference>
<dbReference type="Proteomes" id="UP000823615">
    <property type="component" value="Unassembled WGS sequence"/>
</dbReference>